<dbReference type="GO" id="GO:0005085">
    <property type="term" value="F:guanyl-nucleotide exchange factor activity"/>
    <property type="evidence" value="ECO:0007669"/>
    <property type="project" value="TreeGrafter"/>
</dbReference>
<feature type="domain" description="Rho-GAP" evidence="7">
    <location>
        <begin position="142"/>
        <end position="346"/>
    </location>
</feature>
<dbReference type="PRINTS" id="PR00678">
    <property type="entry name" value="PI3KINASEP85"/>
</dbReference>
<dbReference type="OrthoDB" id="3175255at2759"/>
<dbReference type="InterPro" id="IPR002219">
    <property type="entry name" value="PKC_DAG/PE"/>
</dbReference>
<dbReference type="Pfam" id="PF00017">
    <property type="entry name" value="SH2"/>
    <property type="match status" value="2"/>
</dbReference>
<dbReference type="InterPro" id="IPR008936">
    <property type="entry name" value="Rho_GTPase_activation_prot"/>
</dbReference>
<dbReference type="Proteomes" id="UP000549394">
    <property type="component" value="Unassembled WGS sequence"/>
</dbReference>
<dbReference type="PANTHER" id="PTHR45818:SF3">
    <property type="entry name" value="PROTEIN VAV"/>
    <property type="match status" value="1"/>
</dbReference>
<feature type="domain" description="Phorbol-ester/DAG-type" evidence="6">
    <location>
        <begin position="75"/>
        <end position="125"/>
    </location>
</feature>
<feature type="coiled-coil region" evidence="4">
    <location>
        <begin position="526"/>
        <end position="560"/>
    </location>
</feature>
<dbReference type="PROSITE" id="PS50238">
    <property type="entry name" value="RHOGAP"/>
    <property type="match status" value="1"/>
</dbReference>
<protein>
    <submittedName>
        <fullName evidence="8">DgyrCDS1388</fullName>
    </submittedName>
</protein>
<dbReference type="SUPFAM" id="SSF55550">
    <property type="entry name" value="SH2 domain"/>
    <property type="match status" value="2"/>
</dbReference>
<dbReference type="GO" id="GO:0046872">
    <property type="term" value="F:metal ion binding"/>
    <property type="evidence" value="ECO:0007669"/>
    <property type="project" value="UniProtKB-KW"/>
</dbReference>
<dbReference type="SUPFAM" id="SSF48350">
    <property type="entry name" value="GTPase activation domain, GAP"/>
    <property type="match status" value="1"/>
</dbReference>
<keyword evidence="4" id="KW-0175">Coiled coil</keyword>
<accession>A0A7I8V7D4</accession>
<dbReference type="SUPFAM" id="SSF57889">
    <property type="entry name" value="Cysteine-rich domain"/>
    <property type="match status" value="1"/>
</dbReference>
<gene>
    <name evidence="8" type="ORF">DGYR_LOCUS1346</name>
</gene>
<dbReference type="SMART" id="SM00324">
    <property type="entry name" value="RhoGAP"/>
    <property type="match status" value="1"/>
</dbReference>
<evidence type="ECO:0000256" key="4">
    <source>
        <dbReference type="SAM" id="Coils"/>
    </source>
</evidence>
<dbReference type="InterPro" id="IPR000198">
    <property type="entry name" value="RhoGAP_dom"/>
</dbReference>
<organism evidence="8 9">
    <name type="scientific">Dimorphilus gyrociliatus</name>
    <dbReference type="NCBI Taxonomy" id="2664684"/>
    <lineage>
        <taxon>Eukaryota</taxon>
        <taxon>Metazoa</taxon>
        <taxon>Spiralia</taxon>
        <taxon>Lophotrochozoa</taxon>
        <taxon>Annelida</taxon>
        <taxon>Polychaeta</taxon>
        <taxon>Polychaeta incertae sedis</taxon>
        <taxon>Dinophilidae</taxon>
        <taxon>Dimorphilus</taxon>
    </lineage>
</organism>
<proteinExistence type="predicted"/>
<dbReference type="PROSITE" id="PS50001">
    <property type="entry name" value="SH2"/>
    <property type="match status" value="2"/>
</dbReference>
<dbReference type="Gene3D" id="1.10.555.10">
    <property type="entry name" value="Rho GTPase activation protein"/>
    <property type="match status" value="1"/>
</dbReference>
<dbReference type="InterPro" id="IPR036860">
    <property type="entry name" value="SH2_dom_sf"/>
</dbReference>
<dbReference type="GO" id="GO:0007165">
    <property type="term" value="P:signal transduction"/>
    <property type="evidence" value="ECO:0007669"/>
    <property type="project" value="InterPro"/>
</dbReference>
<dbReference type="Gene3D" id="3.30.60.20">
    <property type="match status" value="1"/>
</dbReference>
<feature type="domain" description="SH2" evidence="5">
    <location>
        <begin position="324"/>
        <end position="419"/>
    </location>
</feature>
<dbReference type="EMBL" id="CAJFCJ010000002">
    <property type="protein sequence ID" value="CAD5112149.1"/>
    <property type="molecule type" value="Genomic_DNA"/>
</dbReference>
<evidence type="ECO:0000313" key="8">
    <source>
        <dbReference type="EMBL" id="CAD5112149.1"/>
    </source>
</evidence>
<dbReference type="InterPro" id="IPR000980">
    <property type="entry name" value="SH2"/>
</dbReference>
<dbReference type="Pfam" id="PF00130">
    <property type="entry name" value="C1_1"/>
    <property type="match status" value="1"/>
</dbReference>
<dbReference type="PROSITE" id="PS00479">
    <property type="entry name" value="ZF_DAG_PE_1"/>
    <property type="match status" value="1"/>
</dbReference>
<keyword evidence="2" id="KW-0862">Zinc</keyword>
<evidence type="ECO:0000256" key="1">
    <source>
        <dbReference type="ARBA" id="ARBA00022723"/>
    </source>
</evidence>
<keyword evidence="9" id="KW-1185">Reference proteome</keyword>
<dbReference type="InterPro" id="IPR046349">
    <property type="entry name" value="C1-like_sf"/>
</dbReference>
<evidence type="ECO:0000259" key="6">
    <source>
        <dbReference type="PROSITE" id="PS50081"/>
    </source>
</evidence>
<evidence type="ECO:0000256" key="3">
    <source>
        <dbReference type="PROSITE-ProRule" id="PRU00191"/>
    </source>
</evidence>
<dbReference type="CDD" id="cd00029">
    <property type="entry name" value="C1"/>
    <property type="match status" value="1"/>
</dbReference>
<evidence type="ECO:0000259" key="5">
    <source>
        <dbReference type="PROSITE" id="PS50001"/>
    </source>
</evidence>
<evidence type="ECO:0000259" key="7">
    <source>
        <dbReference type="PROSITE" id="PS50238"/>
    </source>
</evidence>
<keyword evidence="1" id="KW-0479">Metal-binding</keyword>
<dbReference type="PRINTS" id="PR00401">
    <property type="entry name" value="SH2DOMAIN"/>
</dbReference>
<dbReference type="PANTHER" id="PTHR45818">
    <property type="entry name" value="PROTEIN VAV"/>
    <property type="match status" value="1"/>
</dbReference>
<keyword evidence="3" id="KW-0727">SH2 domain</keyword>
<sequence length="736" mass="85695">MAAVCNFYRRKESFHVNEDDSEKFQSMKKPFDSLLRRSGLFLSICKEDKSVNSQMLPPENIDSTPEGACQFDLSSHKIIEHNYPSVNRCCVCAEFIWGFLCHGYTCRDCNLHCHIECANNGVKECSNSSTGNVSTTKSSFLYGLSSQSESFLKLLIENLERRAEEDKTEVAHLYEDSNLDDNLMEVLNSKGGNVCLDSIAPSSISSAILQYLRELPDPPIPVSFYKEFIKVSNSEQLFKLYETLPMQQKSTMDCLLSHISKSRIPVRFFSTLFLRPGWNNILDIEKNLTKHETILNRLAKVDNKCITETPPRRVSCRNLEEQYWYWPNLSRDKAAKLLVSQPDGSFLVRDSSNKPGDYTLTLKCDGKCRLVKIYQKNGKFGFCHPNYEFKSVFDLVESFKFSSLAAYNPELNIKLLYPIERGCEDLENMNEKEILEAFLKVHDEISIDERRVLLNWEKSVDLENDLSLKKTALEDFKELSKIFESQERKLKRFSQLHEPFSTNDETRFKKCVDILQQRISDLDTLKTNFEVEIESIKNEVNELQEEVENLQGKINKNLALKRNYSSWLVQNMRLVKNQIDYLISNYESLKIRDPPLKQNSIKEAIKNFYRHIFMESDNRPDHVETSWQEKDWLTSEMSRTQAIDHLKNKKPGTFLIRRREDEKKINHALSIVATVEGSERETFIAHCIIENQTDGIGFSYPFNFSNLHELVEYYRYHSLKYNNKSLDVKLEYPAFL</sequence>
<evidence type="ECO:0000313" key="9">
    <source>
        <dbReference type="Proteomes" id="UP000549394"/>
    </source>
</evidence>
<comment type="caution">
    <text evidence="8">The sequence shown here is derived from an EMBL/GenBank/DDBJ whole genome shotgun (WGS) entry which is preliminary data.</text>
</comment>
<dbReference type="GO" id="GO:0005737">
    <property type="term" value="C:cytoplasm"/>
    <property type="evidence" value="ECO:0007669"/>
    <property type="project" value="TreeGrafter"/>
</dbReference>
<dbReference type="SMART" id="SM00252">
    <property type="entry name" value="SH2"/>
    <property type="match status" value="2"/>
</dbReference>
<dbReference type="AlphaFoldDB" id="A0A7I8V7D4"/>
<dbReference type="PROSITE" id="PS50081">
    <property type="entry name" value="ZF_DAG_PE_2"/>
    <property type="match status" value="1"/>
</dbReference>
<dbReference type="Pfam" id="PF00620">
    <property type="entry name" value="RhoGAP"/>
    <property type="match status" value="1"/>
</dbReference>
<dbReference type="Gene3D" id="1.10.287.1490">
    <property type="match status" value="1"/>
</dbReference>
<feature type="domain" description="SH2" evidence="5">
    <location>
        <begin position="632"/>
        <end position="734"/>
    </location>
</feature>
<dbReference type="Gene3D" id="3.30.505.10">
    <property type="entry name" value="SH2 domain"/>
    <property type="match status" value="2"/>
</dbReference>
<reference evidence="8 9" key="1">
    <citation type="submission" date="2020-08" db="EMBL/GenBank/DDBJ databases">
        <authorList>
            <person name="Hejnol A."/>
        </authorList>
    </citation>
    <scope>NUCLEOTIDE SEQUENCE [LARGE SCALE GENOMIC DNA]</scope>
</reference>
<feature type="coiled-coil region" evidence="4">
    <location>
        <begin position="149"/>
        <end position="176"/>
    </location>
</feature>
<dbReference type="SMART" id="SM00109">
    <property type="entry name" value="C1"/>
    <property type="match status" value="1"/>
</dbReference>
<name>A0A7I8V7D4_9ANNE</name>
<dbReference type="GO" id="GO:0016477">
    <property type="term" value="P:cell migration"/>
    <property type="evidence" value="ECO:0007669"/>
    <property type="project" value="TreeGrafter"/>
</dbReference>
<evidence type="ECO:0000256" key="2">
    <source>
        <dbReference type="ARBA" id="ARBA00022833"/>
    </source>
</evidence>